<feature type="region of interest" description="Disordered" evidence="14">
    <location>
        <begin position="539"/>
        <end position="559"/>
    </location>
</feature>
<dbReference type="GO" id="GO:0008270">
    <property type="term" value="F:zinc ion binding"/>
    <property type="evidence" value="ECO:0007669"/>
    <property type="project" value="UniProtKB-KW"/>
</dbReference>
<dbReference type="SUPFAM" id="SSF48508">
    <property type="entry name" value="Nuclear receptor ligand-binding domain"/>
    <property type="match status" value="1"/>
</dbReference>
<sequence length="802" mass="88419">MLNINEHTKDAASPDVEYSSRALMKCRTKFDSRRNYLYARVRKRVSLPCLKFVSSVRHGVARARHHNSAKNHRPAYRGINRGIAPAAANASRDPVTAVAQLADGTPRIDIGRQPGRRNKVCSPGVNINDACPSARSVIVQRPARSPAARPAPHPLCGPGATEPRSPTAFPPTTTSMLLLQTQTVSGRPRWRRVAADAEGGPPAGNEWYWCEPPPPRLPPTASRLSRFLHSQFFFLQSNYSSAFTDLLSPQFHEDSPEILEENLDPFPDVEFHTPIAPETKSHRTTPVSEAPSPTLIPALPSFEETYSVRYPKQEMAEFGIKMDEDCYNVSAYSHQSHASTQLLYQYHQPALPYVPSSYYAPAQPCSPTFDTGGPPPAQDSYSLPPFASSVELQIATEQSARQRRASLPVQRSESNSSSESPKLHGARVHCMQASASSSASSSPGCAAETGPGPRGAPPSPSQLCAVCGDTAACQHYGVRTCEGCKGFFKRTVQKGSKYVCLAEKACPVDKRRRNRCQFCRFQKCLAVGMVKEVVRTDSLKGRRGRLPSKPKCPQESPPSPPISLITALVRAHLDTSPDFANLDYSQYREPSPMELPMSEAEVIQQFYSLLTSCIDVIKAFADKVPGYAELCPEDREQLFASARLELFVLRLAYRTRPDDTKLTFCNGLVLDKRQCQRSFGEWLHTVLDFSNTLHAMDIDISTFACLCALTLITERHGLKEPHRVEQLQMKIIGCLRAHMPQGSAANVAGAAGAPHFSRVLGALPELRSLSVQGLQRIFYLKLEDLVPAPPLIENMFRASLPF</sequence>
<dbReference type="Pfam" id="PF00104">
    <property type="entry name" value="Hormone_recep"/>
    <property type="match status" value="1"/>
</dbReference>
<dbReference type="InterPro" id="IPR035500">
    <property type="entry name" value="NHR-like_dom_sf"/>
</dbReference>
<reference evidence="17 18" key="1">
    <citation type="journal article" date="2019" name="Commun. Biol.">
        <title>The bagworm genome reveals a unique fibroin gene that provides high tensile strength.</title>
        <authorList>
            <person name="Kono N."/>
            <person name="Nakamura H."/>
            <person name="Ohtoshi R."/>
            <person name="Tomita M."/>
            <person name="Numata K."/>
            <person name="Arakawa K."/>
        </authorList>
    </citation>
    <scope>NUCLEOTIDE SEQUENCE [LARGE SCALE GENOMIC DNA]</scope>
</reference>
<comment type="caution">
    <text evidence="17">The sequence shown here is derived from an EMBL/GenBank/DDBJ whole genome shotgun (WGS) entry which is preliminary data.</text>
</comment>
<evidence type="ECO:0000256" key="10">
    <source>
        <dbReference type="ARBA" id="ARBA00065130"/>
    </source>
</evidence>
<keyword evidence="3 13" id="KW-0863">Zinc-finger</keyword>
<feature type="domain" description="NR LBD" evidence="16">
    <location>
        <begin position="560"/>
        <end position="799"/>
    </location>
</feature>
<gene>
    <name evidence="17" type="primary">HR38</name>
    <name evidence="17" type="ORF">EVAR_48703_1</name>
</gene>
<dbReference type="PROSITE" id="PS00031">
    <property type="entry name" value="NUCLEAR_REC_DBD_1"/>
    <property type="match status" value="1"/>
</dbReference>
<comment type="similarity">
    <text evidence="13">Belongs to the nuclear hormone receptor family.</text>
</comment>
<dbReference type="OrthoDB" id="5952118at2759"/>
<feature type="region of interest" description="Disordered" evidence="14">
    <location>
        <begin position="145"/>
        <end position="166"/>
    </location>
</feature>
<keyword evidence="9 13" id="KW-0539">Nucleus</keyword>
<evidence type="ECO:0000313" key="18">
    <source>
        <dbReference type="Proteomes" id="UP000299102"/>
    </source>
</evidence>
<evidence type="ECO:0000256" key="14">
    <source>
        <dbReference type="SAM" id="MobiDB-lite"/>
    </source>
</evidence>
<keyword evidence="5 13" id="KW-0805">Transcription regulation</keyword>
<evidence type="ECO:0000259" key="16">
    <source>
        <dbReference type="PROSITE" id="PS51843"/>
    </source>
</evidence>
<dbReference type="GO" id="GO:0035259">
    <property type="term" value="F:nuclear glucocorticoid receptor binding"/>
    <property type="evidence" value="ECO:0007669"/>
    <property type="project" value="TreeGrafter"/>
</dbReference>
<proteinExistence type="inferred from homology"/>
<dbReference type="PRINTS" id="PR00398">
    <property type="entry name" value="STRDHORMONER"/>
</dbReference>
<dbReference type="PROSITE" id="PS51030">
    <property type="entry name" value="NUCLEAR_REC_DBD_2"/>
    <property type="match status" value="1"/>
</dbReference>
<dbReference type="SMART" id="SM00399">
    <property type="entry name" value="ZnF_C4"/>
    <property type="match status" value="1"/>
</dbReference>
<keyword evidence="2 13" id="KW-0479">Metal-binding</keyword>
<dbReference type="PRINTS" id="PR01284">
    <property type="entry name" value="NUCLEARECPTR"/>
</dbReference>
<feature type="region of interest" description="Disordered" evidence="14">
    <location>
        <begin position="365"/>
        <end position="384"/>
    </location>
</feature>
<name>A0A4C1XEZ6_EUMVA</name>
<evidence type="ECO:0000256" key="3">
    <source>
        <dbReference type="ARBA" id="ARBA00022771"/>
    </source>
</evidence>
<dbReference type="Pfam" id="PF00105">
    <property type="entry name" value="zf-C4"/>
    <property type="match status" value="1"/>
</dbReference>
<dbReference type="Gene3D" id="3.30.50.10">
    <property type="entry name" value="Erythroid Transcription Factor GATA-1, subunit A"/>
    <property type="match status" value="1"/>
</dbReference>
<dbReference type="GO" id="GO:0004879">
    <property type="term" value="F:nuclear receptor activity"/>
    <property type="evidence" value="ECO:0007669"/>
    <property type="project" value="InterPro"/>
</dbReference>
<evidence type="ECO:0000256" key="1">
    <source>
        <dbReference type="ARBA" id="ARBA00004123"/>
    </source>
</evidence>
<dbReference type="SUPFAM" id="SSF57716">
    <property type="entry name" value="Glucocorticoid receptor-like (DNA-binding domain)"/>
    <property type="match status" value="1"/>
</dbReference>
<dbReference type="FunFam" id="3.30.50.10:FF:000009">
    <property type="entry name" value="nuclear receptor subfamily 4 group A member 2"/>
    <property type="match status" value="1"/>
</dbReference>
<keyword evidence="7 13" id="KW-0804">Transcription</keyword>
<dbReference type="GO" id="GO:0005667">
    <property type="term" value="C:transcription regulator complex"/>
    <property type="evidence" value="ECO:0007669"/>
    <property type="project" value="TreeGrafter"/>
</dbReference>
<evidence type="ECO:0000256" key="13">
    <source>
        <dbReference type="RuleBase" id="RU004334"/>
    </source>
</evidence>
<evidence type="ECO:0000256" key="11">
    <source>
        <dbReference type="ARBA" id="ARBA00071265"/>
    </source>
</evidence>
<dbReference type="AlphaFoldDB" id="A0A4C1XEZ6"/>
<dbReference type="SMART" id="SM00430">
    <property type="entry name" value="HOLI"/>
    <property type="match status" value="1"/>
</dbReference>
<dbReference type="GO" id="GO:0005634">
    <property type="term" value="C:nucleus"/>
    <property type="evidence" value="ECO:0007669"/>
    <property type="project" value="UniProtKB-SubCell"/>
</dbReference>
<dbReference type="GO" id="GO:0000978">
    <property type="term" value="F:RNA polymerase II cis-regulatory region sequence-specific DNA binding"/>
    <property type="evidence" value="ECO:0007669"/>
    <property type="project" value="TreeGrafter"/>
</dbReference>
<dbReference type="InterPro" id="IPR001723">
    <property type="entry name" value="Nuclear_hrmn_rcpt"/>
</dbReference>
<dbReference type="GO" id="GO:0071376">
    <property type="term" value="P:cellular response to corticotropin-releasing hormone stimulus"/>
    <property type="evidence" value="ECO:0007669"/>
    <property type="project" value="TreeGrafter"/>
</dbReference>
<dbReference type="STRING" id="151549.A0A4C1XEZ6"/>
<keyword evidence="18" id="KW-1185">Reference proteome</keyword>
<dbReference type="CDD" id="cd07072">
    <property type="entry name" value="NR_LBD_DHR38_like"/>
    <property type="match status" value="1"/>
</dbReference>
<dbReference type="Gene3D" id="1.10.565.10">
    <property type="entry name" value="Retinoid X Receptor"/>
    <property type="match status" value="1"/>
</dbReference>
<dbReference type="PANTHER" id="PTHR24085">
    <property type="entry name" value="NUCLEAR HORMONE RECEPTOR"/>
    <property type="match status" value="1"/>
</dbReference>
<accession>A0A4C1XEZ6</accession>
<dbReference type="InterPro" id="IPR001628">
    <property type="entry name" value="Znf_hrmn_rcpt"/>
</dbReference>
<evidence type="ECO:0000256" key="7">
    <source>
        <dbReference type="ARBA" id="ARBA00023163"/>
    </source>
</evidence>
<dbReference type="EMBL" id="BGZK01000799">
    <property type="protein sequence ID" value="GBP60899.1"/>
    <property type="molecule type" value="Genomic_DNA"/>
</dbReference>
<dbReference type="PANTHER" id="PTHR24085:SF4">
    <property type="entry name" value="NUCLEAR HORMONE RECEPTOR HR38-RELATED"/>
    <property type="match status" value="1"/>
</dbReference>
<evidence type="ECO:0000259" key="15">
    <source>
        <dbReference type="PROSITE" id="PS51030"/>
    </source>
</evidence>
<evidence type="ECO:0000313" key="17">
    <source>
        <dbReference type="EMBL" id="GBP60899.1"/>
    </source>
</evidence>
<dbReference type="InterPro" id="IPR003070">
    <property type="entry name" value="NR4A1-3"/>
</dbReference>
<keyword evidence="8 13" id="KW-0675">Receptor</keyword>
<comment type="subunit">
    <text evidence="10">Forms a heterodimer with USP.</text>
</comment>
<comment type="subcellular location">
    <subcellularLocation>
        <location evidence="1 13">Nucleus</location>
    </subcellularLocation>
</comment>
<evidence type="ECO:0000256" key="4">
    <source>
        <dbReference type="ARBA" id="ARBA00022833"/>
    </source>
</evidence>
<feature type="domain" description="Nuclear receptor" evidence="15">
    <location>
        <begin position="461"/>
        <end position="536"/>
    </location>
</feature>
<evidence type="ECO:0000256" key="6">
    <source>
        <dbReference type="ARBA" id="ARBA00023125"/>
    </source>
</evidence>
<evidence type="ECO:0000256" key="12">
    <source>
        <dbReference type="ARBA" id="ARBA00075617"/>
    </source>
</evidence>
<dbReference type="CDD" id="cd06969">
    <property type="entry name" value="NR_DBD_NGFI-B"/>
    <property type="match status" value="1"/>
</dbReference>
<dbReference type="InterPro" id="IPR013088">
    <property type="entry name" value="Znf_NHR/GATA"/>
</dbReference>
<organism evidence="17 18">
    <name type="scientific">Eumeta variegata</name>
    <name type="common">Bagworm moth</name>
    <name type="synonym">Eumeta japonica</name>
    <dbReference type="NCBI Taxonomy" id="151549"/>
    <lineage>
        <taxon>Eukaryota</taxon>
        <taxon>Metazoa</taxon>
        <taxon>Ecdysozoa</taxon>
        <taxon>Arthropoda</taxon>
        <taxon>Hexapoda</taxon>
        <taxon>Insecta</taxon>
        <taxon>Pterygota</taxon>
        <taxon>Neoptera</taxon>
        <taxon>Endopterygota</taxon>
        <taxon>Lepidoptera</taxon>
        <taxon>Glossata</taxon>
        <taxon>Ditrysia</taxon>
        <taxon>Tineoidea</taxon>
        <taxon>Psychidae</taxon>
        <taxon>Oiketicinae</taxon>
        <taxon>Eumeta</taxon>
    </lineage>
</organism>
<feature type="region of interest" description="Disordered" evidence="14">
    <location>
        <begin position="397"/>
        <end position="424"/>
    </location>
</feature>
<keyword evidence="6 13" id="KW-0238">DNA-binding</keyword>
<evidence type="ECO:0000256" key="2">
    <source>
        <dbReference type="ARBA" id="ARBA00022723"/>
    </source>
</evidence>
<dbReference type="Proteomes" id="UP000299102">
    <property type="component" value="Unassembled WGS sequence"/>
</dbReference>
<evidence type="ECO:0000256" key="8">
    <source>
        <dbReference type="ARBA" id="ARBA00023170"/>
    </source>
</evidence>
<evidence type="ECO:0000256" key="5">
    <source>
        <dbReference type="ARBA" id="ARBA00023015"/>
    </source>
</evidence>
<evidence type="ECO:0000256" key="9">
    <source>
        <dbReference type="ARBA" id="ARBA00023242"/>
    </source>
</evidence>
<keyword evidence="4 13" id="KW-0862">Zinc</keyword>
<dbReference type="InterPro" id="IPR000536">
    <property type="entry name" value="Nucl_hrmn_rcpt_lig-bd"/>
</dbReference>
<dbReference type="PROSITE" id="PS51843">
    <property type="entry name" value="NR_LBD"/>
    <property type="match status" value="1"/>
</dbReference>
<protein>
    <recommendedName>
        <fullName evidence="11">Probable nuclear hormone receptor HR38</fullName>
    </recommendedName>
    <alternativeName>
        <fullName evidence="12">Nuclear receptor subfamily 4 group A member 4</fullName>
    </alternativeName>
</protein>
<dbReference type="PRINTS" id="PR00047">
    <property type="entry name" value="STROIDFINGER"/>
</dbReference>